<dbReference type="EMBL" id="BARS01001852">
    <property type="protein sequence ID" value="GAF77215.1"/>
    <property type="molecule type" value="Genomic_DNA"/>
</dbReference>
<organism evidence="1">
    <name type="scientific">marine sediment metagenome</name>
    <dbReference type="NCBI Taxonomy" id="412755"/>
    <lineage>
        <taxon>unclassified sequences</taxon>
        <taxon>metagenomes</taxon>
        <taxon>ecological metagenomes</taxon>
    </lineage>
</organism>
<accession>X0TM96</accession>
<proteinExistence type="predicted"/>
<evidence type="ECO:0000313" key="1">
    <source>
        <dbReference type="EMBL" id="GAF77215.1"/>
    </source>
</evidence>
<sequence length="63" mass="7824">MKKYDGWIIKHLTSESWIYLFWTFKTTRKEAIQEFEENWHTVYSIRRNLKMCKAVKIKLVEVK</sequence>
<gene>
    <name evidence="1" type="ORF">S01H1_03392</name>
</gene>
<name>X0TM96_9ZZZZ</name>
<protein>
    <submittedName>
        <fullName evidence="1">Uncharacterized protein</fullName>
    </submittedName>
</protein>
<dbReference type="AlphaFoldDB" id="X0TM96"/>
<reference evidence="1" key="1">
    <citation type="journal article" date="2014" name="Front. Microbiol.">
        <title>High frequency of phylogenetically diverse reductive dehalogenase-homologous genes in deep subseafloor sedimentary metagenomes.</title>
        <authorList>
            <person name="Kawai M."/>
            <person name="Futagami T."/>
            <person name="Toyoda A."/>
            <person name="Takaki Y."/>
            <person name="Nishi S."/>
            <person name="Hori S."/>
            <person name="Arai W."/>
            <person name="Tsubouchi T."/>
            <person name="Morono Y."/>
            <person name="Uchiyama I."/>
            <person name="Ito T."/>
            <person name="Fujiyama A."/>
            <person name="Inagaki F."/>
            <person name="Takami H."/>
        </authorList>
    </citation>
    <scope>NUCLEOTIDE SEQUENCE</scope>
    <source>
        <strain evidence="1">Expedition CK06-06</strain>
    </source>
</reference>
<comment type="caution">
    <text evidence="1">The sequence shown here is derived from an EMBL/GenBank/DDBJ whole genome shotgun (WGS) entry which is preliminary data.</text>
</comment>